<keyword evidence="5" id="KW-1185">Reference proteome</keyword>
<organism evidence="4 5">
    <name type="scientific">Patulibacter medicamentivorans</name>
    <dbReference type="NCBI Taxonomy" id="1097667"/>
    <lineage>
        <taxon>Bacteria</taxon>
        <taxon>Bacillati</taxon>
        <taxon>Actinomycetota</taxon>
        <taxon>Thermoleophilia</taxon>
        <taxon>Solirubrobacterales</taxon>
        <taxon>Patulibacteraceae</taxon>
        <taxon>Patulibacter</taxon>
    </lineage>
</organism>
<dbReference type="EC" id="3.4.16.4" evidence="4"/>
<dbReference type="Gene3D" id="3.40.710.10">
    <property type="entry name" value="DD-peptidase/beta-lactamase superfamily"/>
    <property type="match status" value="2"/>
</dbReference>
<dbReference type="EMBL" id="AGUD01000246">
    <property type="protein sequence ID" value="EHN09953.1"/>
    <property type="molecule type" value="Genomic_DNA"/>
</dbReference>
<dbReference type="PATRIC" id="fig|1097667.3.peg.3210"/>
<dbReference type="PANTHER" id="PTHR30023:SF0">
    <property type="entry name" value="PENICILLIN-SENSITIVE CARBOXYPEPTIDASE A"/>
    <property type="match status" value="1"/>
</dbReference>
<keyword evidence="2 4" id="KW-0378">Hydrolase</keyword>
<comment type="caution">
    <text evidence="4">The sequence shown here is derived from an EMBL/GenBank/DDBJ whole genome shotgun (WGS) entry which is preliminary data.</text>
</comment>
<dbReference type="MEROPS" id="S13.002"/>
<dbReference type="Gene3D" id="3.50.80.20">
    <property type="entry name" value="D-Ala-D-Ala carboxypeptidase C, peptidase S13"/>
    <property type="match status" value="1"/>
</dbReference>
<dbReference type="SUPFAM" id="SSF56601">
    <property type="entry name" value="beta-lactamase/transpeptidase-like"/>
    <property type="match status" value="1"/>
</dbReference>
<feature type="chain" id="PRO_5003531992" evidence="3">
    <location>
        <begin position="27"/>
        <end position="425"/>
    </location>
</feature>
<keyword evidence="4" id="KW-0121">Carboxypeptidase</keyword>
<dbReference type="RefSeq" id="WP_007577112.1">
    <property type="nucleotide sequence ID" value="NZ_AGUD01000246.1"/>
</dbReference>
<dbReference type="GO" id="GO:0000270">
    <property type="term" value="P:peptidoglycan metabolic process"/>
    <property type="evidence" value="ECO:0007669"/>
    <property type="project" value="TreeGrafter"/>
</dbReference>
<reference evidence="4 5" key="1">
    <citation type="journal article" date="2013" name="Biodegradation">
        <title>Quantitative proteomic analysis of ibuprofen-degrading Patulibacter sp. strain I11.</title>
        <authorList>
            <person name="Almeida B."/>
            <person name="Kjeldal H."/>
            <person name="Lolas I."/>
            <person name="Knudsen A.D."/>
            <person name="Carvalho G."/>
            <person name="Nielsen K.L."/>
            <person name="Barreto Crespo M.T."/>
            <person name="Stensballe A."/>
            <person name="Nielsen J.L."/>
        </authorList>
    </citation>
    <scope>NUCLEOTIDE SEQUENCE [LARGE SCALE GENOMIC DNA]</scope>
    <source>
        <strain evidence="4 5">I11</strain>
    </source>
</reference>
<evidence type="ECO:0000256" key="3">
    <source>
        <dbReference type="SAM" id="SignalP"/>
    </source>
</evidence>
<dbReference type="Proteomes" id="UP000005143">
    <property type="component" value="Unassembled WGS sequence"/>
</dbReference>
<evidence type="ECO:0000313" key="5">
    <source>
        <dbReference type="Proteomes" id="UP000005143"/>
    </source>
</evidence>
<dbReference type="GO" id="GO:0009002">
    <property type="term" value="F:serine-type D-Ala-D-Ala carboxypeptidase activity"/>
    <property type="evidence" value="ECO:0007669"/>
    <property type="project" value="UniProtKB-EC"/>
</dbReference>
<protein>
    <submittedName>
        <fullName evidence="4">D-alanyl-D-alanine carboxypeptidase</fullName>
        <ecNumber evidence="4">3.4.16.4</ecNumber>
    </submittedName>
</protein>
<evidence type="ECO:0000313" key="4">
    <source>
        <dbReference type="EMBL" id="EHN09953.1"/>
    </source>
</evidence>
<gene>
    <name evidence="4" type="ORF">PAI11_32390</name>
</gene>
<keyword evidence="3" id="KW-0732">Signal</keyword>
<dbReference type="InterPro" id="IPR012338">
    <property type="entry name" value="Beta-lactam/transpept-like"/>
</dbReference>
<dbReference type="Pfam" id="PF02113">
    <property type="entry name" value="Peptidase_S13"/>
    <property type="match status" value="3"/>
</dbReference>
<dbReference type="GO" id="GO:0006508">
    <property type="term" value="P:proteolysis"/>
    <property type="evidence" value="ECO:0007669"/>
    <property type="project" value="InterPro"/>
</dbReference>
<accession>H0E8S5</accession>
<name>H0E8S5_9ACTN</name>
<proteinExistence type="inferred from homology"/>
<comment type="similarity">
    <text evidence="1">Belongs to the peptidase S13 family.</text>
</comment>
<evidence type="ECO:0000256" key="2">
    <source>
        <dbReference type="ARBA" id="ARBA00022801"/>
    </source>
</evidence>
<feature type="signal peptide" evidence="3">
    <location>
        <begin position="1"/>
        <end position="26"/>
    </location>
</feature>
<keyword evidence="4" id="KW-0645">Protease</keyword>
<sequence length="425" mass="43056">MSRPLLAAAATTLLALPLLASAPAAAAMPSTSGLGSRAGVVVVDLRSGRTLLSRSGGTRRIPASVTKLFTVGAALERLGPGWAPRTRVLATGGPAVAGTWKGDLVLVGGGDPTLSRAALDALARQTVAALGATRLDGRVIADAGAFDDWQGGDRTRRSFDPDMGGRLGALVVDRGSGQDDPAQRAASLLRSALGAAGLRVTTALAKGAAPAGARQVAVVTGPELGQLAGATLGPSDNFYAEMLLKAAAARDGAEGACRLAAGLAPLPSVPPGPADAPCAQQAAGVAPASTAAGITLERQTLRPLLGYSPRLRDGSGLTRRNRVSPAEVARLLVKLNGRTAVAPVLRAALPQAGRTGTLKRRMRGTAAVGRCQAKTGTLNGVSALAGYCTTRRKRDVAFAILQNGLSIPRAHQFQDRFVAQLAARG</sequence>
<dbReference type="InterPro" id="IPR000667">
    <property type="entry name" value="Peptidase_S13"/>
</dbReference>
<dbReference type="AlphaFoldDB" id="H0E8S5"/>
<dbReference type="PANTHER" id="PTHR30023">
    <property type="entry name" value="D-ALANYL-D-ALANINE CARBOXYPEPTIDASE"/>
    <property type="match status" value="1"/>
</dbReference>
<evidence type="ECO:0000256" key="1">
    <source>
        <dbReference type="ARBA" id="ARBA00006096"/>
    </source>
</evidence>
<dbReference type="PRINTS" id="PR00922">
    <property type="entry name" value="DADACBPTASE3"/>
</dbReference>
<dbReference type="OrthoDB" id="9802627at2"/>